<organism evidence="1 2">
    <name type="scientific">Piscirickettsia salmonis</name>
    <dbReference type="NCBI Taxonomy" id="1238"/>
    <lineage>
        <taxon>Bacteria</taxon>
        <taxon>Pseudomonadati</taxon>
        <taxon>Pseudomonadota</taxon>
        <taxon>Gammaproteobacteria</taxon>
        <taxon>Thiotrichales</taxon>
        <taxon>Piscirickettsiaceae</taxon>
        <taxon>Piscirickettsia</taxon>
    </lineage>
</organism>
<name>A0A1L6TC85_PISSA</name>
<gene>
    <name evidence="1" type="ORF">KU39_1775</name>
</gene>
<dbReference type="RefSeq" id="WP_027242914.1">
    <property type="nucleotide sequence ID" value="NZ_CP012508.1"/>
</dbReference>
<protein>
    <submittedName>
        <fullName evidence="1">Uncharacterized protein</fullName>
    </submittedName>
</protein>
<evidence type="ECO:0000313" key="1">
    <source>
        <dbReference type="EMBL" id="ALB22955.1"/>
    </source>
</evidence>
<dbReference type="AlphaFoldDB" id="A0A1L6TC85"/>
<dbReference type="Proteomes" id="UP000029558">
    <property type="component" value="Chromosome"/>
</dbReference>
<reference evidence="1 2" key="1">
    <citation type="journal article" date="2014" name="Genome Announc.">
        <title>Comparative Genome Analysis of Two Isolates of the Fish Pathogen Piscirickettsia salmonis from Different Hosts Reveals Major Differences in Virulence-Associated Secretion Systems.</title>
        <authorList>
            <person name="Bohle H."/>
            <person name="Henriquez P."/>
            <person name="Grothusen H."/>
            <person name="Navas E."/>
            <person name="Sandoval A."/>
            <person name="Bustamante F."/>
            <person name="Bustos P."/>
            <person name="Mancilla M."/>
        </authorList>
    </citation>
    <scope>NUCLEOTIDE SEQUENCE [LARGE SCALE GENOMIC DNA]</scope>
    <source>
        <strain evidence="2">B1-32597</strain>
    </source>
</reference>
<proteinExistence type="predicted"/>
<dbReference type="OrthoDB" id="5602897at2"/>
<accession>A0A1L6TC85</accession>
<sequence>MDKYLPAINNLLTIQTVLIALAIIIVLVVIIKKLKLKKYLVYLKDFFDIYIWNTLSVRLFKLKIYNFLVLKKDLTRPYVLISKLAYQSEDIIYEQGKFKVMGHALLINLVIDELATAPVKRLKILRVFLARQKAKLNPTVVLSSELAELDEKMSLVFRKHLLELMGWMKKIKFVVVTKLSQLIAAEIIDLNSQNRVYTDAAEFANMFDMSLNQALMVMTTDKYIHYVDVVGTICCYHTKVESQIKKVNVYTVSHTLSLNSVMQQTQVRDRLPWLSYLLIFTGFSLLTTGAVSYKEQLLVETKNQPVEAPFYTVIYPDHLFINIVKKEIVERVHQQLLINIANNSNNALGELYYQVYRANGDTQAEDFIESNISLVAEVLSMKQSDLLTYVQSSPYSAYETYQFSDQVNRVDVSIISHILNNPAISVNTFLTSQHKIRLYLAGQLVNHLQQDVLNQSTLAYRINSTRLNELAEVMNIKVENIDKKMDFFSLIKQLNEVSEHYIKTPVYYQNNNINLVVLRALINDIADYYSQHSASVMNSSYSGQGVMVNNPFFDQQAQVSGIYTKAYVESVILPGLEIYQGLQKKLEKIIDLSSLNLLIEKSKENYLQSYIQQYYNFARILFSAHIANSEGLKLYLNNIVSSNSLIYKGLKQLSENTQFKNSTFKLINDKFSFLNKLYDNYDTSDFVTYLSSIYNTVYGGYGIDSASQNQRLVKLVYDYYGNSEESTLSKVKNWLPETVSPVIRNSFAMVFNQIVNVGLMGVKRHIQQVWQMQLLPGISKIDQYYPFNMSSKQIINTAVLEQSLNPSGGYFWQVFNQWLKPFLVYTPNGWINNQSVVNQALLSTTELVDINRMSHISQQFWHQDGQPQALQLSVSPKMMMNTRLADDDFVNMSFLKIGDHTVIGVNVSGINQSIAYQWWKDQSCTVGYQTSSGNSINIVSNHQPLCLFALLAAAKVNHQRYQWQDTQSKVNVVYQLKNLSFS</sequence>
<dbReference type="EMBL" id="CP012508">
    <property type="protein sequence ID" value="ALB22955.1"/>
    <property type="molecule type" value="Genomic_DNA"/>
</dbReference>
<evidence type="ECO:0000313" key="2">
    <source>
        <dbReference type="Proteomes" id="UP000029558"/>
    </source>
</evidence>